<evidence type="ECO:0000256" key="9">
    <source>
        <dbReference type="SAM" id="MobiDB-lite"/>
    </source>
</evidence>
<dbReference type="InterPro" id="IPR050245">
    <property type="entry name" value="PrsA_foldase"/>
</dbReference>
<keyword evidence="10" id="KW-0732">Signal</keyword>
<keyword evidence="5 8" id="KW-0697">Rotamase</keyword>
<gene>
    <name evidence="12" type="ORF">DYI37_02405</name>
</gene>
<evidence type="ECO:0000256" key="5">
    <source>
        <dbReference type="ARBA" id="ARBA00023110"/>
    </source>
</evidence>
<dbReference type="Proteomes" id="UP000264310">
    <property type="component" value="Unassembled WGS sequence"/>
</dbReference>
<evidence type="ECO:0000313" key="12">
    <source>
        <dbReference type="EMBL" id="RFC66322.1"/>
    </source>
</evidence>
<dbReference type="Gene3D" id="3.10.50.40">
    <property type="match status" value="1"/>
</dbReference>
<evidence type="ECO:0000256" key="6">
    <source>
        <dbReference type="ARBA" id="ARBA00030642"/>
    </source>
</evidence>
<sequence length="307" mass="32970">MATTKRLGVIAASVAFALLSSVSAYAQSTVVATIGDEDITEADLAAAQSEIGADFQRLPEEQRKLAVLAALIDIKALALEAEKASMQDDEKTAATIDFLKERTLHNAYFAKEGVETVSDEEVRARYDKEISAMEPVEEVHARHILLDNEADARAVIKELQDGADFAELARQRSKGPTGGNGGDLGFFSAGQMVPPFEAAAFALEPGSFTTDPVETQFGWHVIKVEEKRQAEPPTFEEVEDQVRRAVLQEKYVSLVGEAREELGVTYVDPDIKQRMDEMASRANAPAGAEAGGDAASPAEQPSATGAN</sequence>
<dbReference type="InterPro" id="IPR027304">
    <property type="entry name" value="Trigger_fact/SurA_dom_sf"/>
</dbReference>
<dbReference type="PANTHER" id="PTHR47245:SF2">
    <property type="entry name" value="PEPTIDYL-PROLYL CIS-TRANS ISOMERASE HP_0175-RELATED"/>
    <property type="match status" value="1"/>
</dbReference>
<dbReference type="PROSITE" id="PS50198">
    <property type="entry name" value="PPIC_PPIASE_2"/>
    <property type="match status" value="1"/>
</dbReference>
<dbReference type="SUPFAM" id="SSF54534">
    <property type="entry name" value="FKBP-like"/>
    <property type="match status" value="1"/>
</dbReference>
<comment type="caution">
    <text evidence="12">The sequence shown here is derived from an EMBL/GenBank/DDBJ whole genome shotgun (WGS) entry which is preliminary data.</text>
</comment>
<dbReference type="InterPro" id="IPR000297">
    <property type="entry name" value="PPIase_PpiC"/>
</dbReference>
<proteinExistence type="inferred from homology"/>
<feature type="compositionally biased region" description="Low complexity" evidence="9">
    <location>
        <begin position="280"/>
        <end position="299"/>
    </location>
</feature>
<evidence type="ECO:0000259" key="11">
    <source>
        <dbReference type="PROSITE" id="PS50198"/>
    </source>
</evidence>
<evidence type="ECO:0000256" key="1">
    <source>
        <dbReference type="ARBA" id="ARBA00000971"/>
    </source>
</evidence>
<feature type="chain" id="PRO_5017068232" description="Parvulin-like PPIase" evidence="10">
    <location>
        <begin position="27"/>
        <end position="307"/>
    </location>
</feature>
<keyword evidence="13" id="KW-1185">Reference proteome</keyword>
<dbReference type="GO" id="GO:0003755">
    <property type="term" value="F:peptidyl-prolyl cis-trans isomerase activity"/>
    <property type="evidence" value="ECO:0007669"/>
    <property type="project" value="UniProtKB-KW"/>
</dbReference>
<comment type="catalytic activity">
    <reaction evidence="1">
        <text>[protein]-peptidylproline (omega=180) = [protein]-peptidylproline (omega=0)</text>
        <dbReference type="Rhea" id="RHEA:16237"/>
        <dbReference type="Rhea" id="RHEA-COMP:10747"/>
        <dbReference type="Rhea" id="RHEA-COMP:10748"/>
        <dbReference type="ChEBI" id="CHEBI:83833"/>
        <dbReference type="ChEBI" id="CHEBI:83834"/>
        <dbReference type="EC" id="5.2.1.8"/>
    </reaction>
</comment>
<dbReference type="SUPFAM" id="SSF109998">
    <property type="entry name" value="Triger factor/SurA peptide-binding domain-like"/>
    <property type="match status" value="1"/>
</dbReference>
<feature type="region of interest" description="Disordered" evidence="9">
    <location>
        <begin position="276"/>
        <end position="307"/>
    </location>
</feature>
<feature type="domain" description="PpiC" evidence="11">
    <location>
        <begin position="136"/>
        <end position="226"/>
    </location>
</feature>
<dbReference type="Gene3D" id="1.10.8.1040">
    <property type="match status" value="1"/>
</dbReference>
<reference evidence="12 13" key="1">
    <citation type="submission" date="2018-08" db="EMBL/GenBank/DDBJ databases">
        <title>Fulvimarina sp. 85, whole genome shotgun sequence.</title>
        <authorList>
            <person name="Tuo L."/>
        </authorList>
    </citation>
    <scope>NUCLEOTIDE SEQUENCE [LARGE SCALE GENOMIC DNA]</scope>
    <source>
        <strain evidence="12 13">85</strain>
    </source>
</reference>
<evidence type="ECO:0000313" key="13">
    <source>
        <dbReference type="Proteomes" id="UP000264310"/>
    </source>
</evidence>
<dbReference type="PANTHER" id="PTHR47245">
    <property type="entry name" value="PEPTIDYLPROLYL ISOMERASE"/>
    <property type="match status" value="1"/>
</dbReference>
<dbReference type="RefSeq" id="WP_116681574.1">
    <property type="nucleotide sequence ID" value="NZ_QURL01000001.1"/>
</dbReference>
<accession>A0A371XAV6</accession>
<protein>
    <recommendedName>
        <fullName evidence="4">Parvulin-like PPIase</fullName>
        <ecNumber evidence="3">5.2.1.8</ecNumber>
    </recommendedName>
    <alternativeName>
        <fullName evidence="6">Peptidyl-prolyl cis-trans isomerase plp</fullName>
    </alternativeName>
    <alternativeName>
        <fullName evidence="7">Rotamase plp</fullName>
    </alternativeName>
</protein>
<dbReference type="InterPro" id="IPR046357">
    <property type="entry name" value="PPIase_dom_sf"/>
</dbReference>
<evidence type="ECO:0000256" key="10">
    <source>
        <dbReference type="SAM" id="SignalP"/>
    </source>
</evidence>
<dbReference type="OrthoDB" id="14196at2"/>
<evidence type="ECO:0000256" key="3">
    <source>
        <dbReference type="ARBA" id="ARBA00013194"/>
    </source>
</evidence>
<dbReference type="PROSITE" id="PS01096">
    <property type="entry name" value="PPIC_PPIASE_1"/>
    <property type="match status" value="1"/>
</dbReference>
<evidence type="ECO:0000256" key="2">
    <source>
        <dbReference type="ARBA" id="ARBA00007656"/>
    </source>
</evidence>
<name>A0A371XAV6_9HYPH</name>
<dbReference type="AlphaFoldDB" id="A0A371XAV6"/>
<dbReference type="EC" id="5.2.1.8" evidence="3"/>
<dbReference type="InterPro" id="IPR023058">
    <property type="entry name" value="PPIase_PpiC_CS"/>
</dbReference>
<keyword evidence="8 12" id="KW-0413">Isomerase</keyword>
<comment type="similarity">
    <text evidence="2">Belongs to the PpiC/parvulin rotamase family.</text>
</comment>
<evidence type="ECO:0000256" key="4">
    <source>
        <dbReference type="ARBA" id="ARBA00018370"/>
    </source>
</evidence>
<organism evidence="12 13">
    <name type="scientific">Fulvimarina endophytica</name>
    <dbReference type="NCBI Taxonomy" id="2293836"/>
    <lineage>
        <taxon>Bacteria</taxon>
        <taxon>Pseudomonadati</taxon>
        <taxon>Pseudomonadota</taxon>
        <taxon>Alphaproteobacteria</taxon>
        <taxon>Hyphomicrobiales</taxon>
        <taxon>Aurantimonadaceae</taxon>
        <taxon>Fulvimarina</taxon>
    </lineage>
</organism>
<evidence type="ECO:0000256" key="8">
    <source>
        <dbReference type="PROSITE-ProRule" id="PRU00278"/>
    </source>
</evidence>
<dbReference type="Pfam" id="PF13616">
    <property type="entry name" value="Rotamase_3"/>
    <property type="match status" value="1"/>
</dbReference>
<dbReference type="EMBL" id="QURL01000001">
    <property type="protein sequence ID" value="RFC66322.1"/>
    <property type="molecule type" value="Genomic_DNA"/>
</dbReference>
<evidence type="ECO:0000256" key="7">
    <source>
        <dbReference type="ARBA" id="ARBA00031484"/>
    </source>
</evidence>
<feature type="signal peptide" evidence="10">
    <location>
        <begin position="1"/>
        <end position="26"/>
    </location>
</feature>